<organism evidence="1 2">
    <name type="scientific">Candidatus Roizmanbacteria bacterium CG_4_9_14_0_2_um_filter_39_13</name>
    <dbReference type="NCBI Taxonomy" id="1974839"/>
    <lineage>
        <taxon>Bacteria</taxon>
        <taxon>Candidatus Roizmaniibacteriota</taxon>
    </lineage>
</organism>
<dbReference type="InterPro" id="IPR002850">
    <property type="entry name" value="PIN_toxin-like"/>
</dbReference>
<name>A0A2M8EZE7_9BACT</name>
<dbReference type="AlphaFoldDB" id="A0A2M8EZE7"/>
<dbReference type="InterPro" id="IPR029060">
    <property type="entry name" value="PIN-like_dom_sf"/>
</dbReference>
<gene>
    <name evidence="1" type="ORF">CO051_03340</name>
</gene>
<evidence type="ECO:0000313" key="2">
    <source>
        <dbReference type="Proteomes" id="UP000231383"/>
    </source>
</evidence>
<comment type="caution">
    <text evidence="1">The sequence shown here is derived from an EMBL/GenBank/DDBJ whole genome shotgun (WGS) entry which is preliminary data.</text>
</comment>
<protein>
    <submittedName>
        <fullName evidence="1">Putative toxin-antitoxin system toxin component, PIN family</fullName>
    </submittedName>
</protein>
<dbReference type="EMBL" id="PFSC01000091">
    <property type="protein sequence ID" value="PJC32392.1"/>
    <property type="molecule type" value="Genomic_DNA"/>
</dbReference>
<dbReference type="Proteomes" id="UP000231383">
    <property type="component" value="Unassembled WGS sequence"/>
</dbReference>
<sequence>MKPSVFIDSNIWFSAFYKEGLCSKLLEKIQTLGWKTHISELVLDEVVRNIQLKIPTTLSLFVDYLKVNKIIVLKNPTSSQLLPYNELAEKHDLPILASAIEFKCDYLLTGNLKDFNIQRVKKKAKITLISPKELWAELL</sequence>
<proteinExistence type="predicted"/>
<dbReference type="SUPFAM" id="SSF88723">
    <property type="entry name" value="PIN domain-like"/>
    <property type="match status" value="1"/>
</dbReference>
<reference evidence="2" key="1">
    <citation type="submission" date="2017-09" db="EMBL/GenBank/DDBJ databases">
        <title>Depth-based differentiation of microbial function through sediment-hosted aquifers and enrichment of novel symbionts in the deep terrestrial subsurface.</title>
        <authorList>
            <person name="Probst A.J."/>
            <person name="Ladd B."/>
            <person name="Jarett J.K."/>
            <person name="Geller-Mcgrath D.E."/>
            <person name="Sieber C.M.K."/>
            <person name="Emerson J.B."/>
            <person name="Anantharaman K."/>
            <person name="Thomas B.C."/>
            <person name="Malmstrom R."/>
            <person name="Stieglmeier M."/>
            <person name="Klingl A."/>
            <person name="Woyke T."/>
            <person name="Ryan C.M."/>
            <person name="Banfield J.F."/>
        </authorList>
    </citation>
    <scope>NUCLEOTIDE SEQUENCE [LARGE SCALE GENOMIC DNA]</scope>
</reference>
<accession>A0A2M8EZE7</accession>
<evidence type="ECO:0000313" key="1">
    <source>
        <dbReference type="EMBL" id="PJC32392.1"/>
    </source>
</evidence>
<dbReference type="NCBIfam" id="TIGR00305">
    <property type="entry name" value="putative toxin-antitoxin system toxin component, PIN family"/>
    <property type="match status" value="1"/>
</dbReference>